<protein>
    <submittedName>
        <fullName evidence="2">Uncharacterized protein</fullName>
    </submittedName>
</protein>
<evidence type="ECO:0000313" key="2">
    <source>
        <dbReference type="EMBL" id="CAE6439180.1"/>
    </source>
</evidence>
<feature type="region of interest" description="Disordered" evidence="1">
    <location>
        <begin position="1"/>
        <end position="112"/>
    </location>
</feature>
<evidence type="ECO:0000256" key="1">
    <source>
        <dbReference type="SAM" id="MobiDB-lite"/>
    </source>
</evidence>
<reference evidence="2" key="1">
    <citation type="submission" date="2021-01" db="EMBL/GenBank/DDBJ databases">
        <authorList>
            <person name="Kaushik A."/>
        </authorList>
    </citation>
    <scope>NUCLEOTIDE SEQUENCE</scope>
    <source>
        <strain evidence="2">AG3-T5</strain>
    </source>
</reference>
<accession>A0A8H2Y4I9</accession>
<gene>
    <name evidence="2" type="ORF">RDB_LOCUS88715</name>
</gene>
<dbReference type="AlphaFoldDB" id="A0A8H2Y4I9"/>
<proteinExistence type="predicted"/>
<feature type="compositionally biased region" description="Basic and acidic residues" evidence="1">
    <location>
        <begin position="64"/>
        <end position="74"/>
    </location>
</feature>
<dbReference type="EMBL" id="CAJMWW010000091">
    <property type="protein sequence ID" value="CAE6439180.1"/>
    <property type="molecule type" value="Genomic_DNA"/>
</dbReference>
<sequence length="129" mass="15452">MSHKISSYFPRITPEQAAEQASRQVELIQHERQARQARKQLDGEKRSLKVKQDATRRQQRKRQREKESEVKLGLRDPQTLRKIKVMQLRQESPEPGDPHPTPSKRRTPRTNYYEPTRWKIVENSSYFIM</sequence>
<name>A0A8H2Y4I9_9AGAM</name>
<organism evidence="2 3">
    <name type="scientific">Rhizoctonia solani</name>
    <dbReference type="NCBI Taxonomy" id="456999"/>
    <lineage>
        <taxon>Eukaryota</taxon>
        <taxon>Fungi</taxon>
        <taxon>Dikarya</taxon>
        <taxon>Basidiomycota</taxon>
        <taxon>Agaricomycotina</taxon>
        <taxon>Agaricomycetes</taxon>
        <taxon>Cantharellales</taxon>
        <taxon>Ceratobasidiaceae</taxon>
        <taxon>Rhizoctonia</taxon>
    </lineage>
</organism>
<evidence type="ECO:0000313" key="3">
    <source>
        <dbReference type="Proteomes" id="UP000663841"/>
    </source>
</evidence>
<dbReference type="Proteomes" id="UP000663841">
    <property type="component" value="Unassembled WGS sequence"/>
</dbReference>
<feature type="compositionally biased region" description="Basic and acidic residues" evidence="1">
    <location>
        <begin position="28"/>
        <end position="56"/>
    </location>
</feature>
<comment type="caution">
    <text evidence="2">The sequence shown here is derived from an EMBL/GenBank/DDBJ whole genome shotgun (WGS) entry which is preliminary data.</text>
</comment>